<evidence type="ECO:0000256" key="1">
    <source>
        <dbReference type="SAM" id="MobiDB-lite"/>
    </source>
</evidence>
<feature type="region of interest" description="Disordered" evidence="1">
    <location>
        <begin position="38"/>
        <end position="66"/>
    </location>
</feature>
<keyword evidence="3" id="KW-1185">Reference proteome</keyword>
<sequence length="266" mass="29998">MNFNLIPLRVHEEKAPRDSRILRVFDINFSLISSRVPEKKGLDRQTDGQQSENNREREPVGEGYRGSAVGRERDVARFESGRAAPTADPTSTFFKLNISYLFRCVRPLSLFHSDASADGVEDRSASQAERLGRSYLSIARSALSLARSAQAERDNESRFFVRPACVHRFIRRYHIKKKHCIYQRSQFQTWASDRSPFDGSCCSGYRPVDSASLTTPDDDELDPYVAEICDRAYGSFHHHVSPDGGMMVLPASEATKGFGGRINKVE</sequence>
<gene>
    <name evidence="2" type="ORF">EVAR_25431_1</name>
</gene>
<accession>A0A4C1V5F6</accession>
<dbReference type="OrthoDB" id="5239715at2759"/>
<dbReference type="AlphaFoldDB" id="A0A4C1V5F6"/>
<dbReference type="EMBL" id="BGZK01000279">
    <property type="protein sequence ID" value="GBP33829.1"/>
    <property type="molecule type" value="Genomic_DNA"/>
</dbReference>
<proteinExistence type="predicted"/>
<evidence type="ECO:0000313" key="2">
    <source>
        <dbReference type="EMBL" id="GBP33829.1"/>
    </source>
</evidence>
<comment type="caution">
    <text evidence="2">The sequence shown here is derived from an EMBL/GenBank/DDBJ whole genome shotgun (WGS) entry which is preliminary data.</text>
</comment>
<dbReference type="Proteomes" id="UP000299102">
    <property type="component" value="Unassembled WGS sequence"/>
</dbReference>
<organism evidence="2 3">
    <name type="scientific">Eumeta variegata</name>
    <name type="common">Bagworm moth</name>
    <name type="synonym">Eumeta japonica</name>
    <dbReference type="NCBI Taxonomy" id="151549"/>
    <lineage>
        <taxon>Eukaryota</taxon>
        <taxon>Metazoa</taxon>
        <taxon>Ecdysozoa</taxon>
        <taxon>Arthropoda</taxon>
        <taxon>Hexapoda</taxon>
        <taxon>Insecta</taxon>
        <taxon>Pterygota</taxon>
        <taxon>Neoptera</taxon>
        <taxon>Endopterygota</taxon>
        <taxon>Lepidoptera</taxon>
        <taxon>Glossata</taxon>
        <taxon>Ditrysia</taxon>
        <taxon>Tineoidea</taxon>
        <taxon>Psychidae</taxon>
        <taxon>Oiketicinae</taxon>
        <taxon>Eumeta</taxon>
    </lineage>
</organism>
<protein>
    <submittedName>
        <fullName evidence="2">Uncharacterized protein</fullName>
    </submittedName>
</protein>
<name>A0A4C1V5F6_EUMVA</name>
<evidence type="ECO:0000313" key="3">
    <source>
        <dbReference type="Proteomes" id="UP000299102"/>
    </source>
</evidence>
<reference evidence="2 3" key="1">
    <citation type="journal article" date="2019" name="Commun. Biol.">
        <title>The bagworm genome reveals a unique fibroin gene that provides high tensile strength.</title>
        <authorList>
            <person name="Kono N."/>
            <person name="Nakamura H."/>
            <person name="Ohtoshi R."/>
            <person name="Tomita M."/>
            <person name="Numata K."/>
            <person name="Arakawa K."/>
        </authorList>
    </citation>
    <scope>NUCLEOTIDE SEQUENCE [LARGE SCALE GENOMIC DNA]</scope>
</reference>